<name>A0A9E9LBM6_9BURK</name>
<dbReference type="RefSeq" id="WP_269284263.1">
    <property type="nucleotide sequence ID" value="NZ_CP098251.1"/>
</dbReference>
<protein>
    <submittedName>
        <fullName evidence="1">Uncharacterized protein</fullName>
    </submittedName>
</protein>
<reference evidence="1" key="1">
    <citation type="journal article" date="2022" name="Front. Microbiol.">
        <title>New perspectives on an old grouping: The genomic and phenotypic variability of Oxalobacter formigenes and the implications for calcium oxalate stone prevention.</title>
        <authorList>
            <person name="Chmiel J.A."/>
            <person name="Carr C."/>
            <person name="Stuivenberg G.A."/>
            <person name="Venema R."/>
            <person name="Chanyi R.M."/>
            <person name="Al K.F."/>
            <person name="Giguere D."/>
            <person name="Say H."/>
            <person name="Akouris P.P."/>
            <person name="Dominguez Romero S.A."/>
            <person name="Kwong A."/>
            <person name="Tai V."/>
            <person name="Koval S.F."/>
            <person name="Razvi H."/>
            <person name="Bjazevic J."/>
            <person name="Burton J.P."/>
        </authorList>
    </citation>
    <scope>NUCLEOTIDE SEQUENCE</scope>
    <source>
        <strain evidence="1">OxK</strain>
    </source>
</reference>
<dbReference type="EMBL" id="CP098251">
    <property type="protein sequence ID" value="WAV91957.1"/>
    <property type="molecule type" value="Genomic_DNA"/>
</dbReference>
<sequence>MSNTENDTFADNPENLLKGHLYRLSGKKPVPCSFGEYITFMKSAANRIIEQTQVGDLLVSTIFTGIDHAFGAGEKRLFETKVFGLPDDIQPRWRFATWNQAVREHRRLVATLESRGKEELAEEIRKRQE</sequence>
<dbReference type="AlphaFoldDB" id="A0A9E9LBM6"/>
<proteinExistence type="predicted"/>
<evidence type="ECO:0000313" key="1">
    <source>
        <dbReference type="EMBL" id="WAV91957.1"/>
    </source>
</evidence>
<dbReference type="Proteomes" id="UP001164819">
    <property type="component" value="Chromosome"/>
</dbReference>
<accession>A0A9E9LBM6</accession>
<organism evidence="1">
    <name type="scientific">Oxalobacter aliiformigenes</name>
    <dbReference type="NCBI Taxonomy" id="2946593"/>
    <lineage>
        <taxon>Bacteria</taxon>
        <taxon>Pseudomonadati</taxon>
        <taxon>Pseudomonadota</taxon>
        <taxon>Betaproteobacteria</taxon>
        <taxon>Burkholderiales</taxon>
        <taxon>Oxalobacteraceae</taxon>
        <taxon>Oxalobacter</taxon>
    </lineage>
</organism>
<gene>
    <name evidence="1" type="ORF">NB646_04330</name>
</gene>